<dbReference type="Proteomes" id="UP000003980">
    <property type="component" value="Unassembled WGS sequence"/>
</dbReference>
<name>H2C2G2_9CREN</name>
<proteinExistence type="predicted"/>
<sequence length="124" mass="13046">MMWRILIIMTLVLLSLLIPVSAFYRFGGGGGFSWFTYSTSFTFGGSSTTTTTTQVVTAPGSNWASLAWFDPCVVAVVNTNQLEVLPNQGYLDNNASVSLSTSVIGLNTTIVVPSGTSGNYGGCA</sequence>
<accession>H2C2G2</accession>
<evidence type="ECO:0000313" key="1">
    <source>
        <dbReference type="EMBL" id="EHP70433.1"/>
    </source>
</evidence>
<gene>
    <name evidence="1" type="ORF">MetMK1DRAFT_00009350</name>
</gene>
<dbReference type="AlphaFoldDB" id="H2C2G2"/>
<dbReference type="HOGENOM" id="CLU_1998793_0_0_2"/>
<dbReference type="STRING" id="671065.MetMK1DRAFT_00009350"/>
<protein>
    <submittedName>
        <fullName evidence="1">Uncharacterized protein</fullName>
    </submittedName>
</protein>
<reference evidence="1 2" key="1">
    <citation type="submission" date="2012-01" db="EMBL/GenBank/DDBJ databases">
        <title>Improved High-Quality Draft sequence of Metallosphaera yellowstonensis MK1.</title>
        <authorList>
            <consortium name="US DOE Joint Genome Institute"/>
            <person name="Lucas S."/>
            <person name="Han J."/>
            <person name="Cheng J.-F."/>
            <person name="Goodwin L."/>
            <person name="Pitluck S."/>
            <person name="Peters L."/>
            <person name="Teshima H."/>
            <person name="Detter J.C."/>
            <person name="Han C."/>
            <person name="Tapia R."/>
            <person name="Land M."/>
            <person name="Hauser L."/>
            <person name="Kyrpides N."/>
            <person name="Kozubal M."/>
            <person name="Macur R.E."/>
            <person name="Jay Z."/>
            <person name="Inskeep W."/>
            <person name="Woyke T."/>
        </authorList>
    </citation>
    <scope>NUCLEOTIDE SEQUENCE [LARGE SCALE GENOMIC DNA]</scope>
    <source>
        <strain evidence="1 2">MK1</strain>
    </source>
</reference>
<organism evidence="1 2">
    <name type="scientific">Metallosphaera yellowstonensis MK1</name>
    <dbReference type="NCBI Taxonomy" id="671065"/>
    <lineage>
        <taxon>Archaea</taxon>
        <taxon>Thermoproteota</taxon>
        <taxon>Thermoprotei</taxon>
        <taxon>Sulfolobales</taxon>
        <taxon>Sulfolobaceae</taxon>
        <taxon>Metallosphaera</taxon>
    </lineage>
</organism>
<dbReference type="EMBL" id="JH597761">
    <property type="protein sequence ID" value="EHP70433.1"/>
    <property type="molecule type" value="Genomic_DNA"/>
</dbReference>
<dbReference type="RefSeq" id="WP_009071185.1">
    <property type="nucleotide sequence ID" value="NZ_JH597761.1"/>
</dbReference>
<evidence type="ECO:0000313" key="2">
    <source>
        <dbReference type="Proteomes" id="UP000003980"/>
    </source>
</evidence>
<dbReference type="eggNOG" id="arCOG07848">
    <property type="taxonomic scope" value="Archaea"/>
</dbReference>
<keyword evidence="2" id="KW-1185">Reference proteome</keyword>